<dbReference type="Pfam" id="PF04468">
    <property type="entry name" value="PSP1"/>
    <property type="match status" value="1"/>
</dbReference>
<keyword evidence="4" id="KW-1185">Reference proteome</keyword>
<dbReference type="NCBIfam" id="NF041131">
    <property type="entry name" value="RicT_YaaT_fam"/>
    <property type="match status" value="1"/>
</dbReference>
<feature type="domain" description="PSP1 C-terminal" evidence="2">
    <location>
        <begin position="509"/>
        <end position="595"/>
    </location>
</feature>
<dbReference type="InterPro" id="IPR007557">
    <property type="entry name" value="PSP1_C"/>
</dbReference>
<feature type="region of interest" description="Disordered" evidence="1">
    <location>
        <begin position="125"/>
        <end position="156"/>
    </location>
</feature>
<proteinExistence type="predicted"/>
<evidence type="ECO:0000259" key="2">
    <source>
        <dbReference type="PROSITE" id="PS51411"/>
    </source>
</evidence>
<feature type="region of interest" description="Disordered" evidence="1">
    <location>
        <begin position="26"/>
        <end position="79"/>
    </location>
</feature>
<dbReference type="EMBL" id="CYKH01002091">
    <property type="protein sequence ID" value="CUG92854.1"/>
    <property type="molecule type" value="Genomic_DNA"/>
</dbReference>
<gene>
    <name evidence="3" type="ORF">BSAL_39700</name>
</gene>
<evidence type="ECO:0000256" key="1">
    <source>
        <dbReference type="SAM" id="MobiDB-lite"/>
    </source>
</evidence>
<dbReference type="VEuPathDB" id="TriTrypDB:BSAL_39700"/>
<name>A0A0S4JR93_BODSA</name>
<feature type="compositionally biased region" description="Polar residues" evidence="1">
    <location>
        <begin position="307"/>
        <end position="343"/>
    </location>
</feature>
<evidence type="ECO:0000313" key="3">
    <source>
        <dbReference type="EMBL" id="CUG92854.1"/>
    </source>
</evidence>
<accession>A0A0S4JR93</accession>
<organism evidence="3 4">
    <name type="scientific">Bodo saltans</name>
    <name type="common">Flagellated protozoan</name>
    <dbReference type="NCBI Taxonomy" id="75058"/>
    <lineage>
        <taxon>Eukaryota</taxon>
        <taxon>Discoba</taxon>
        <taxon>Euglenozoa</taxon>
        <taxon>Kinetoplastea</taxon>
        <taxon>Metakinetoplastina</taxon>
        <taxon>Eubodonida</taxon>
        <taxon>Bodonidae</taxon>
        <taxon>Bodo</taxon>
    </lineage>
</organism>
<dbReference type="AlphaFoldDB" id="A0A0S4JR93"/>
<feature type="compositionally biased region" description="Low complexity" evidence="1">
    <location>
        <begin position="40"/>
        <end position="77"/>
    </location>
</feature>
<sequence>MAQSQEELQRRMASLVAELRGVMDQMGGENTVPSSGPSDAIAAAAAATVEPRATAAPSATSSDGATPPPASSAATETVVPAEVDPVAAFSSPFSVTSGPPSTSAAVNATLEQDIAKLFAGGSSSASTVAESSSSQPSSSSNPHHSAGGNATSSSTSDMERWMHQMMSTMQQNGQSISQSDAMAMMQQYMYAQQQGMYHSGGGRGYNARSYQSRGGYGRGGRYGSYGGGGRGAFPPAGAHFMGGGYDGYYQDDGSQEMINTVYALFDQFNRLPQQRQGPPQPGSQQQQTPGQQQPAQQQGHPQQQQGNVGSNTAVNRNNGAVQQAPPQQTAGKSQPASGSSFRPNLSAKPFRPPGIPTVYGAAITANNNTMMQDAFSSYKELKIGAKKDENADDDDIHYATGANAPRKRKARKLAAAAAVAGGAQAAANAEDEDDSNTPMGYVEFKRQKIKKFPCVGVVQPGQYVMVDGDRGLDCGLLVQMTAPGKDGMLHVMALEGFTLEESKMKPERGRIIRVAETQEVDKLHNDICTAEKTALFACRKRCNELNLKIDILDCEYQFDMKKVSFYFNSDKSVDFRDLVRDLYRSFGARIWMENINPNVKNVVPHGSRHH</sequence>
<dbReference type="Proteomes" id="UP000051952">
    <property type="component" value="Unassembled WGS sequence"/>
</dbReference>
<evidence type="ECO:0000313" key="4">
    <source>
        <dbReference type="Proteomes" id="UP000051952"/>
    </source>
</evidence>
<feature type="region of interest" description="Disordered" evidence="1">
    <location>
        <begin position="272"/>
        <end position="352"/>
    </location>
</feature>
<dbReference type="PANTHER" id="PTHR43830">
    <property type="entry name" value="PROTEIN PSP1"/>
    <property type="match status" value="1"/>
</dbReference>
<dbReference type="GO" id="GO:0005737">
    <property type="term" value="C:cytoplasm"/>
    <property type="evidence" value="ECO:0007669"/>
    <property type="project" value="TreeGrafter"/>
</dbReference>
<protein>
    <recommendedName>
        <fullName evidence="2">PSP1 C-terminal domain-containing protein</fullName>
    </recommendedName>
</protein>
<dbReference type="PROSITE" id="PS51411">
    <property type="entry name" value="PSP1_C"/>
    <property type="match status" value="1"/>
</dbReference>
<dbReference type="OrthoDB" id="243127at2759"/>
<dbReference type="InterPro" id="IPR047767">
    <property type="entry name" value="PSP1-like"/>
</dbReference>
<dbReference type="PANTHER" id="PTHR43830:SF16">
    <property type="entry name" value="PSP1 C-TERMINAL DOMAIN-CONTAINING PROTEIN"/>
    <property type="match status" value="1"/>
</dbReference>
<feature type="compositionally biased region" description="Low complexity" evidence="1">
    <location>
        <begin position="272"/>
        <end position="306"/>
    </location>
</feature>
<reference evidence="4" key="1">
    <citation type="submission" date="2015-09" db="EMBL/GenBank/DDBJ databases">
        <authorList>
            <consortium name="Pathogen Informatics"/>
        </authorList>
    </citation>
    <scope>NUCLEOTIDE SEQUENCE [LARGE SCALE GENOMIC DNA]</scope>
    <source>
        <strain evidence="4">Lake Konstanz</strain>
    </source>
</reference>